<dbReference type="EMBL" id="JAIZAY010000006">
    <property type="protein sequence ID" value="KAJ8040080.1"/>
    <property type="molecule type" value="Genomic_DNA"/>
</dbReference>
<evidence type="ECO:0000313" key="2">
    <source>
        <dbReference type="Proteomes" id="UP001152320"/>
    </source>
</evidence>
<dbReference type="Proteomes" id="UP001152320">
    <property type="component" value="Chromosome 6"/>
</dbReference>
<sequence length="61" mass="7035">MRFNVPVSNQLVQVETTTAFFPVVAHWLVFPNPLLMLSTKHKGSRFHFFKVFGTTRPGFEP</sequence>
<evidence type="ECO:0000313" key="1">
    <source>
        <dbReference type="EMBL" id="KAJ8040080.1"/>
    </source>
</evidence>
<keyword evidence="2" id="KW-1185">Reference proteome</keyword>
<comment type="caution">
    <text evidence="1">The sequence shown here is derived from an EMBL/GenBank/DDBJ whole genome shotgun (WGS) entry which is preliminary data.</text>
</comment>
<dbReference type="AlphaFoldDB" id="A0A9Q1HBM7"/>
<reference evidence="1" key="1">
    <citation type="submission" date="2021-10" db="EMBL/GenBank/DDBJ databases">
        <title>Tropical sea cucumber genome reveals ecological adaptation and Cuvierian tubules defense mechanism.</title>
        <authorList>
            <person name="Chen T."/>
        </authorList>
    </citation>
    <scope>NUCLEOTIDE SEQUENCE</scope>
    <source>
        <strain evidence="1">Nanhai2018</strain>
        <tissue evidence="1">Muscle</tissue>
    </source>
</reference>
<name>A0A9Q1HBM7_HOLLE</name>
<organism evidence="1 2">
    <name type="scientific">Holothuria leucospilota</name>
    <name type="common">Black long sea cucumber</name>
    <name type="synonym">Mertensiothuria leucospilota</name>
    <dbReference type="NCBI Taxonomy" id="206669"/>
    <lineage>
        <taxon>Eukaryota</taxon>
        <taxon>Metazoa</taxon>
        <taxon>Echinodermata</taxon>
        <taxon>Eleutherozoa</taxon>
        <taxon>Echinozoa</taxon>
        <taxon>Holothuroidea</taxon>
        <taxon>Aspidochirotacea</taxon>
        <taxon>Aspidochirotida</taxon>
        <taxon>Holothuriidae</taxon>
        <taxon>Holothuria</taxon>
    </lineage>
</organism>
<accession>A0A9Q1HBM7</accession>
<proteinExistence type="predicted"/>
<gene>
    <name evidence="1" type="ORF">HOLleu_14274</name>
</gene>
<protein>
    <submittedName>
        <fullName evidence="1">Uncharacterized protein</fullName>
    </submittedName>
</protein>